<feature type="domain" description="SnoaL-like" evidence="1">
    <location>
        <begin position="11"/>
        <end position="129"/>
    </location>
</feature>
<dbReference type="EMBL" id="AAXW01000038">
    <property type="protein sequence ID" value="EAZ89743.1"/>
    <property type="molecule type" value="Genomic_DNA"/>
</dbReference>
<protein>
    <recommendedName>
        <fullName evidence="1">SnoaL-like domain-containing protein</fullName>
    </recommendedName>
</protein>
<sequence length="131" mass="15122">MTTDEKSELIAINQAFYRGFEKRDIKVMNQVWWQGSSSTCVHPGGNVIKGWDAIRSSWETIFKNTDYLEIDTEIINIDMGQEVAYIILIEKVTQINNGRRLEAQSIATNGFRKMAQKWSLVHHHGSPIIRR</sequence>
<keyword evidence="3" id="KW-1185">Reference proteome</keyword>
<organism evidence="2 3">
    <name type="scientific">Crocosphaera chwakensis CCY0110</name>
    <dbReference type="NCBI Taxonomy" id="391612"/>
    <lineage>
        <taxon>Bacteria</taxon>
        <taxon>Bacillati</taxon>
        <taxon>Cyanobacteriota</taxon>
        <taxon>Cyanophyceae</taxon>
        <taxon>Oscillatoriophycideae</taxon>
        <taxon>Chroococcales</taxon>
        <taxon>Aphanothecaceae</taxon>
        <taxon>Crocosphaera</taxon>
        <taxon>Crocosphaera chwakensis</taxon>
    </lineage>
</organism>
<dbReference type="PANTHER" id="PTHR34957">
    <property type="entry name" value="NUCLEAR TRANSPORT FACTOR 2 (NTF2) FAMILY PROTEIN"/>
    <property type="match status" value="1"/>
</dbReference>
<name>A3IUZ5_9CHRO</name>
<evidence type="ECO:0000313" key="3">
    <source>
        <dbReference type="Proteomes" id="UP000003781"/>
    </source>
</evidence>
<gene>
    <name evidence="2" type="ORF">CY0110_23351</name>
</gene>
<dbReference type="Pfam" id="PF13474">
    <property type="entry name" value="SnoaL_3"/>
    <property type="match status" value="1"/>
</dbReference>
<dbReference type="Gene3D" id="3.10.450.50">
    <property type="match status" value="1"/>
</dbReference>
<dbReference type="RefSeq" id="WP_008277201.1">
    <property type="nucleotide sequence ID" value="NZ_AAXW01000038.1"/>
</dbReference>
<dbReference type="OrthoDB" id="9786718at2"/>
<comment type="caution">
    <text evidence="2">The sequence shown here is derived from an EMBL/GenBank/DDBJ whole genome shotgun (WGS) entry which is preliminary data.</text>
</comment>
<dbReference type="PANTHER" id="PTHR34957:SF1">
    <property type="entry name" value="NUCLEAR TRANSPORT FACTOR 2 (NTF2) FAMILY PROTEIN"/>
    <property type="match status" value="1"/>
</dbReference>
<dbReference type="AlphaFoldDB" id="A3IUZ5"/>
<dbReference type="eggNOG" id="COG4319">
    <property type="taxonomic scope" value="Bacteria"/>
</dbReference>
<dbReference type="InterPro" id="IPR032710">
    <property type="entry name" value="NTF2-like_dom_sf"/>
</dbReference>
<dbReference type="SUPFAM" id="SSF54427">
    <property type="entry name" value="NTF2-like"/>
    <property type="match status" value="1"/>
</dbReference>
<dbReference type="InterPro" id="IPR037401">
    <property type="entry name" value="SnoaL-like"/>
</dbReference>
<proteinExistence type="predicted"/>
<accession>A3IUZ5</accession>
<evidence type="ECO:0000259" key="1">
    <source>
        <dbReference type="Pfam" id="PF13474"/>
    </source>
</evidence>
<dbReference type="Proteomes" id="UP000003781">
    <property type="component" value="Unassembled WGS sequence"/>
</dbReference>
<reference evidence="2 3" key="1">
    <citation type="submission" date="2007-03" db="EMBL/GenBank/DDBJ databases">
        <authorList>
            <person name="Stal L."/>
            <person name="Ferriera S."/>
            <person name="Johnson J."/>
            <person name="Kravitz S."/>
            <person name="Beeson K."/>
            <person name="Sutton G."/>
            <person name="Rogers Y.-H."/>
            <person name="Friedman R."/>
            <person name="Frazier M."/>
            <person name="Venter J.C."/>
        </authorList>
    </citation>
    <scope>NUCLEOTIDE SEQUENCE [LARGE SCALE GENOMIC DNA]</scope>
    <source>
        <strain evidence="2 3">CCY0110</strain>
    </source>
</reference>
<evidence type="ECO:0000313" key="2">
    <source>
        <dbReference type="EMBL" id="EAZ89743.1"/>
    </source>
</evidence>